<dbReference type="EMBL" id="FOET01000011">
    <property type="protein sequence ID" value="SEQ60542.1"/>
    <property type="molecule type" value="Genomic_DNA"/>
</dbReference>
<feature type="transmembrane region" description="Helical" evidence="2">
    <location>
        <begin position="21"/>
        <end position="42"/>
    </location>
</feature>
<reference evidence="3 4" key="1">
    <citation type="submission" date="2016-10" db="EMBL/GenBank/DDBJ databases">
        <authorList>
            <person name="de Groot N.N."/>
        </authorList>
    </citation>
    <scope>NUCLEOTIDE SEQUENCE [LARGE SCALE GENOMIC DNA]</scope>
    <source>
        <strain evidence="3 4">CGMCC 4.3519</strain>
    </source>
</reference>
<name>A0A1H9HE48_9ACTN</name>
<dbReference type="Proteomes" id="UP000199055">
    <property type="component" value="Unassembled WGS sequence"/>
</dbReference>
<dbReference type="RefSeq" id="WP_093661103.1">
    <property type="nucleotide sequence ID" value="NZ_FOET01000011.1"/>
</dbReference>
<sequence length="513" mass="53952">MAPRGDGGSGIRFGDRGATATEYLGMLVVAVAVLAAVSVTGVGQALGDRIGCVVAGIGGGGGGCGSEGGDRAAPRTDADYEPTMCNTHNLSDKAGARGRFMWIEWGEEYGFRQQTHRASTDVNEDGRVDGGDRLVYMTFTDAASVGAKGSVRTGLKVGKLGTEDVSLGAGLKVTNGDTWVFRSEEEAQSFRDDIEMLKTYELTNRHAGEAGAGNAILAIFGKGPIAEEQRLRERLEERIGDRHISYGTIGLNGTAAAGLKLSAGDDRKLSARLGGNVEFAPEATVTNDRFRGTKSYTYTARLTYGGSTGYEAGFLKGDHHGETARTGSMTVVRDDGTGELLRIVMTQTIETGGSGHKGEAGGSNGEEGGGKRGGSASVTDDSGTSRIEVVTNMVSFPPGAEGDAARETAQRWLDGNGDNTAPFAYMFGDRAPTTRPGSDDPFGQLMFDEGMSSRMSYDGETEAAAYGFEVNLGMSLGFSVSTEQKEETLGDARFLGAPRDGRREYVPYSYCAN</sequence>
<keyword evidence="2" id="KW-1133">Transmembrane helix</keyword>
<accession>A0A1H9HE48</accession>
<protein>
    <submittedName>
        <fullName evidence="3">Uncharacterized protein</fullName>
    </submittedName>
</protein>
<dbReference type="STRING" id="403935.SAMN05216481_1116"/>
<feature type="compositionally biased region" description="Gly residues" evidence="1">
    <location>
        <begin position="352"/>
        <end position="373"/>
    </location>
</feature>
<dbReference type="AlphaFoldDB" id="A0A1H9HE48"/>
<evidence type="ECO:0000256" key="2">
    <source>
        <dbReference type="SAM" id="Phobius"/>
    </source>
</evidence>
<evidence type="ECO:0000313" key="4">
    <source>
        <dbReference type="Proteomes" id="UP000199055"/>
    </source>
</evidence>
<organism evidence="3 4">
    <name type="scientific">Streptomyces radiopugnans</name>
    <dbReference type="NCBI Taxonomy" id="403935"/>
    <lineage>
        <taxon>Bacteria</taxon>
        <taxon>Bacillati</taxon>
        <taxon>Actinomycetota</taxon>
        <taxon>Actinomycetes</taxon>
        <taxon>Kitasatosporales</taxon>
        <taxon>Streptomycetaceae</taxon>
        <taxon>Streptomyces</taxon>
    </lineage>
</organism>
<gene>
    <name evidence="3" type="ORF">SAMN05216481_1116</name>
</gene>
<keyword evidence="2" id="KW-0472">Membrane</keyword>
<evidence type="ECO:0000256" key="1">
    <source>
        <dbReference type="SAM" id="MobiDB-lite"/>
    </source>
</evidence>
<proteinExistence type="predicted"/>
<evidence type="ECO:0000313" key="3">
    <source>
        <dbReference type="EMBL" id="SEQ60542.1"/>
    </source>
</evidence>
<keyword evidence="4" id="KW-1185">Reference proteome</keyword>
<feature type="region of interest" description="Disordered" evidence="1">
    <location>
        <begin position="349"/>
        <end position="385"/>
    </location>
</feature>
<keyword evidence="2" id="KW-0812">Transmembrane</keyword>